<dbReference type="CDD" id="cd07962">
    <property type="entry name" value="Anticodon_Ia_Val"/>
    <property type="match status" value="1"/>
</dbReference>
<dbReference type="CDD" id="cd00817">
    <property type="entry name" value="ValRS_core"/>
    <property type="match status" value="1"/>
</dbReference>
<feature type="domain" description="Methionyl/Valyl/Leucyl/Isoleucyl-tRNA synthetase anticodon-binding" evidence="14">
    <location>
        <begin position="603"/>
        <end position="749"/>
    </location>
</feature>
<dbReference type="FunFam" id="1.10.287.380:FF:000001">
    <property type="entry name" value="Valine--tRNA ligase"/>
    <property type="match status" value="1"/>
</dbReference>
<dbReference type="SUPFAM" id="SSF46589">
    <property type="entry name" value="tRNA-binding arm"/>
    <property type="match status" value="1"/>
</dbReference>
<feature type="domain" description="Valyl-tRNA synthetase tRNA-binding arm" evidence="15">
    <location>
        <begin position="811"/>
        <end position="874"/>
    </location>
</feature>
<dbReference type="HAMAP" id="MF_02004">
    <property type="entry name" value="Val_tRNA_synth_type1"/>
    <property type="match status" value="1"/>
</dbReference>
<dbReference type="InterPro" id="IPR002300">
    <property type="entry name" value="aa-tRNA-synth_Ia"/>
</dbReference>
<proteinExistence type="inferred from homology"/>
<dbReference type="FunFam" id="3.40.50.620:FF:000032">
    <property type="entry name" value="Valine--tRNA ligase"/>
    <property type="match status" value="1"/>
</dbReference>
<dbReference type="Proteomes" id="UP000004191">
    <property type="component" value="Unassembled WGS sequence"/>
</dbReference>
<feature type="short sequence motif" description="'HIGH' region" evidence="12">
    <location>
        <begin position="45"/>
        <end position="55"/>
    </location>
</feature>
<evidence type="ECO:0000256" key="10">
    <source>
        <dbReference type="ARBA" id="ARBA00047552"/>
    </source>
</evidence>
<keyword evidence="3 12" id="KW-0963">Cytoplasm</keyword>
<dbReference type="HOGENOM" id="CLU_001493_0_2_9"/>
<dbReference type="Gene3D" id="1.10.287.380">
    <property type="entry name" value="Valyl-tRNA synthetase, C-terminal domain"/>
    <property type="match status" value="1"/>
</dbReference>
<dbReference type="EMBL" id="AGEI01000015">
    <property type="protein sequence ID" value="EHR35028.1"/>
    <property type="molecule type" value="Genomic_DNA"/>
</dbReference>
<dbReference type="Gene3D" id="1.10.730.10">
    <property type="entry name" value="Isoleucyl-tRNA Synthetase, Domain 1"/>
    <property type="match status" value="1"/>
</dbReference>
<dbReference type="InterPro" id="IPR010978">
    <property type="entry name" value="tRNA-bd_arm"/>
</dbReference>
<dbReference type="InterPro" id="IPR009080">
    <property type="entry name" value="tRNAsynth_Ia_anticodon-bd"/>
</dbReference>
<dbReference type="PANTHER" id="PTHR11946:SF93">
    <property type="entry name" value="VALINE--TRNA LIGASE, CHLOROPLASTIC_MITOCHONDRIAL 2"/>
    <property type="match status" value="1"/>
</dbReference>
<organism evidence="16 17">
    <name type="scientific">Helcococcus kunzii ATCC 51366</name>
    <dbReference type="NCBI Taxonomy" id="883114"/>
    <lineage>
        <taxon>Bacteria</taxon>
        <taxon>Bacillati</taxon>
        <taxon>Bacillota</taxon>
        <taxon>Tissierellia</taxon>
        <taxon>Tissierellales</taxon>
        <taxon>Peptoniphilaceae</taxon>
        <taxon>Helcococcus</taxon>
    </lineage>
</organism>
<dbReference type="InterPro" id="IPR009008">
    <property type="entry name" value="Val/Leu/Ile-tRNA-synth_edit"/>
</dbReference>
<dbReference type="SUPFAM" id="SSF52374">
    <property type="entry name" value="Nucleotidylyl transferase"/>
    <property type="match status" value="1"/>
</dbReference>
<evidence type="ECO:0000256" key="7">
    <source>
        <dbReference type="ARBA" id="ARBA00022917"/>
    </source>
</evidence>
<dbReference type="InterPro" id="IPR013155">
    <property type="entry name" value="M/V/L/I-tRNA-synth_anticd-bd"/>
</dbReference>
<evidence type="ECO:0000256" key="9">
    <source>
        <dbReference type="ARBA" id="ARBA00023146"/>
    </source>
</evidence>
<comment type="domain">
    <text evidence="12">The C-terminal coiled-coil domain is crucial for aminoacylation activity.</text>
</comment>
<dbReference type="Gene3D" id="3.40.50.620">
    <property type="entry name" value="HUPs"/>
    <property type="match status" value="2"/>
</dbReference>
<comment type="domain">
    <text evidence="12">ValRS has two distinct active sites: one for aminoacylation and one for editing. The misactivated threonine is translocated from the active site to the editing site.</text>
</comment>
<comment type="subunit">
    <text evidence="2 12">Monomer.</text>
</comment>
<evidence type="ECO:0000256" key="12">
    <source>
        <dbReference type="HAMAP-Rule" id="MF_02004"/>
    </source>
</evidence>
<dbReference type="SUPFAM" id="SSF50677">
    <property type="entry name" value="ValRS/IleRS/LeuRS editing domain"/>
    <property type="match status" value="1"/>
</dbReference>
<dbReference type="Pfam" id="PF10458">
    <property type="entry name" value="Val_tRNA-synt_C"/>
    <property type="match status" value="1"/>
</dbReference>
<dbReference type="GO" id="GO:0004832">
    <property type="term" value="F:valine-tRNA ligase activity"/>
    <property type="evidence" value="ECO:0007669"/>
    <property type="project" value="UniProtKB-UniRule"/>
</dbReference>
<dbReference type="GeneID" id="96998564"/>
<feature type="binding site" evidence="12">
    <location>
        <position position="524"/>
    </location>
    <ligand>
        <name>ATP</name>
        <dbReference type="ChEBI" id="CHEBI:30616"/>
    </ligand>
</feature>
<accession>H3NMJ4</accession>
<dbReference type="Pfam" id="PF08264">
    <property type="entry name" value="Anticodon_1"/>
    <property type="match status" value="1"/>
</dbReference>
<comment type="caution">
    <text evidence="16">The sequence shown here is derived from an EMBL/GenBank/DDBJ whole genome shotgun (WGS) entry which is preliminary data.</text>
</comment>
<dbReference type="OrthoDB" id="9810365at2"/>
<dbReference type="EC" id="6.1.1.9" evidence="12"/>
<evidence type="ECO:0000256" key="1">
    <source>
        <dbReference type="ARBA" id="ARBA00004496"/>
    </source>
</evidence>
<dbReference type="GO" id="GO:0005829">
    <property type="term" value="C:cytosol"/>
    <property type="evidence" value="ECO:0007669"/>
    <property type="project" value="TreeGrafter"/>
</dbReference>
<name>H3NMJ4_9FIRM</name>
<evidence type="ECO:0000313" key="17">
    <source>
        <dbReference type="Proteomes" id="UP000004191"/>
    </source>
</evidence>
<comment type="function">
    <text evidence="12">Catalyzes the attachment of valine to tRNA(Val). As ValRS can inadvertently accommodate and process structurally similar amino acids such as threonine, to avoid such errors, it has a 'posttransfer' editing activity that hydrolyzes mischarged Thr-tRNA(Val) in a tRNA-dependent manner.</text>
</comment>
<dbReference type="NCBIfam" id="TIGR00422">
    <property type="entry name" value="valS"/>
    <property type="match status" value="1"/>
</dbReference>
<keyword evidence="7 12" id="KW-0648">Protein biosynthesis</keyword>
<keyword evidence="8 12" id="KW-0175">Coiled coil</keyword>
<keyword evidence="4 12" id="KW-0436">Ligase</keyword>
<dbReference type="STRING" id="883114.HMPREF9709_00555"/>
<dbReference type="InterPro" id="IPR037118">
    <property type="entry name" value="Val-tRNA_synth_C_sf"/>
</dbReference>
<dbReference type="GO" id="GO:0002161">
    <property type="term" value="F:aminoacyl-tRNA deacylase activity"/>
    <property type="evidence" value="ECO:0007669"/>
    <property type="project" value="InterPro"/>
</dbReference>
<feature type="domain" description="Aminoacyl-tRNA synthetase class Ia" evidence="13">
    <location>
        <begin position="17"/>
        <end position="558"/>
    </location>
</feature>
<dbReference type="InterPro" id="IPR019499">
    <property type="entry name" value="Val-tRNA_synth_tRNA-bd"/>
</dbReference>
<evidence type="ECO:0000256" key="4">
    <source>
        <dbReference type="ARBA" id="ARBA00022598"/>
    </source>
</evidence>
<keyword evidence="6 12" id="KW-0067">ATP-binding</keyword>
<keyword evidence="17" id="KW-1185">Reference proteome</keyword>
<evidence type="ECO:0000259" key="15">
    <source>
        <dbReference type="Pfam" id="PF10458"/>
    </source>
</evidence>
<feature type="coiled-coil region" evidence="12">
    <location>
        <begin position="808"/>
        <end position="877"/>
    </location>
</feature>
<dbReference type="InterPro" id="IPR001412">
    <property type="entry name" value="aa-tRNA-synth_I_CS"/>
</dbReference>
<dbReference type="AlphaFoldDB" id="H3NMJ4"/>
<evidence type="ECO:0000256" key="3">
    <source>
        <dbReference type="ARBA" id="ARBA00022490"/>
    </source>
</evidence>
<evidence type="ECO:0000256" key="6">
    <source>
        <dbReference type="ARBA" id="ARBA00022840"/>
    </source>
</evidence>
<evidence type="ECO:0000259" key="13">
    <source>
        <dbReference type="Pfam" id="PF00133"/>
    </source>
</evidence>
<evidence type="ECO:0000259" key="14">
    <source>
        <dbReference type="Pfam" id="PF08264"/>
    </source>
</evidence>
<dbReference type="SUPFAM" id="SSF47323">
    <property type="entry name" value="Anticodon-binding domain of a subclass of class I aminoacyl-tRNA synthetases"/>
    <property type="match status" value="1"/>
</dbReference>
<sequence length="878" mass="101686">MKNLEKNYNPKSFEDRIYKEWEDGEYFKAIRDKSKEPFTIVMPPPNVTGNLHMGHALVSTLQDIVIRWKRMSGYSTLWLPGTDHASIATEAKVVQKIRSEGHTKEELGREKFLEEAWDWTRKYGGNIKKQLRKIGVSADWSREAFTLDENLSEAVEEVFVKMYNDGLIYKGEKIVNYCTDCNTSISDAEVDHIDEKGHLWYFDYPLKDGSGKMTIATSRPETMLGDLAVAVDPTDERYTSYVGKTLILPIVGREIPIIADEYVDKEFGTGCVKITPSHDPNDFEVGERHNLGQCIVIENDATISEGYGEYSGLNRFEAREKIVKEMDDLGLLVKIEDIEHAVGHCSRCGTVIEPLVSKQWFVAMETLKKPALEAYKNGELKIIPERFGKIYVNWLENLRDWNISRQLWWGHRIPVYYTEDGEIIVSKTKPDESVYGPVTRDEATLDTWFSSALWPFSTLGWPNEAAEDYKYFFPTNTLITGYDIIMFWVIRMIFSSLYNTGKLPFKTVYLNGIVRDAQGRKMSKSLDNGIDPLDEIEKYGADALRFNLVSGNSPGNDMRYIDTEVKDKRNFANKLWNASRYIFMNLEDDKEYILDRNSLTIEDKWIISRINTLSKDVDRLLNQYEIGIVAKNLYEFIWFEFCDWYIEFTKTRLQNEGKEKDNVLAVLLYSLDKILRLLHPYMPFITEEIYSFLPNIKTEEKIINAKYPIYEEENNYEWEEKAISKLIDAITSIRAQKSELNVPHKNKSKLFVFTESDMTSDIFTRLSENLVSLASLSEVEVIREDRDLENVATIIKDDYKLYLSLEGLIDNEKELKRLNGEKKKIISEIERAKGKLSNEKFTSKAPEKLVNEEKAKVEKYSKMLAEVEKSISEIESKI</sequence>
<dbReference type="Pfam" id="PF00133">
    <property type="entry name" value="tRNA-synt_1"/>
    <property type="match status" value="1"/>
</dbReference>
<dbReference type="RefSeq" id="WP_005397761.1">
    <property type="nucleotide sequence ID" value="NZ_JH601088.1"/>
</dbReference>
<dbReference type="FunFam" id="3.40.50.620:FF:000098">
    <property type="entry name" value="Valine--tRNA ligase"/>
    <property type="match status" value="1"/>
</dbReference>
<evidence type="ECO:0000256" key="2">
    <source>
        <dbReference type="ARBA" id="ARBA00011245"/>
    </source>
</evidence>
<dbReference type="InterPro" id="IPR014729">
    <property type="entry name" value="Rossmann-like_a/b/a_fold"/>
</dbReference>
<dbReference type="PRINTS" id="PR00986">
    <property type="entry name" value="TRNASYNTHVAL"/>
</dbReference>
<reference evidence="16 17" key="1">
    <citation type="submission" date="2012-01" db="EMBL/GenBank/DDBJ databases">
        <title>The Genome Sequence of Helcococcus kunzii ATCC 51366.</title>
        <authorList>
            <consortium name="The Broad Institute Genome Sequencing Platform"/>
            <person name="Earl A."/>
            <person name="Ward D."/>
            <person name="Feldgarden M."/>
            <person name="Gevers D."/>
            <person name="Huys G."/>
            <person name="Young S.K."/>
            <person name="Zeng Q."/>
            <person name="Gargeya S."/>
            <person name="Fitzgerald M."/>
            <person name="Haas B."/>
            <person name="Abouelleil A."/>
            <person name="Alvarado L."/>
            <person name="Arachchi H.M."/>
            <person name="Berlin A."/>
            <person name="Chapman S.B."/>
            <person name="Gearin G."/>
            <person name="Goldberg J."/>
            <person name="Griggs A."/>
            <person name="Gujja S."/>
            <person name="Hansen M."/>
            <person name="Heiman D."/>
            <person name="Howarth C."/>
            <person name="Larimer J."/>
            <person name="Lui A."/>
            <person name="MacDonald P.J.P."/>
            <person name="McCowen C."/>
            <person name="Montmayeur A."/>
            <person name="Murphy C."/>
            <person name="Neiman D."/>
            <person name="Pearson M."/>
            <person name="Priest M."/>
            <person name="Roberts A."/>
            <person name="Saif S."/>
            <person name="Shea T."/>
            <person name="Sisk P."/>
            <person name="Stolte C."/>
            <person name="Sykes S."/>
            <person name="Wortman J."/>
            <person name="Nusbaum C."/>
            <person name="Birren B."/>
        </authorList>
    </citation>
    <scope>NUCLEOTIDE SEQUENCE [LARGE SCALE GENOMIC DNA]</scope>
    <source>
        <strain evidence="16 17">ATCC 51366</strain>
    </source>
</reference>
<evidence type="ECO:0000313" key="16">
    <source>
        <dbReference type="EMBL" id="EHR35028.1"/>
    </source>
</evidence>
<dbReference type="eggNOG" id="COG0525">
    <property type="taxonomic scope" value="Bacteria"/>
</dbReference>
<dbReference type="GO" id="GO:0005524">
    <property type="term" value="F:ATP binding"/>
    <property type="evidence" value="ECO:0007669"/>
    <property type="project" value="UniProtKB-UniRule"/>
</dbReference>
<keyword evidence="9 12" id="KW-0030">Aminoacyl-tRNA synthetase</keyword>
<dbReference type="PATRIC" id="fig|883114.3.peg.550"/>
<comment type="similarity">
    <text evidence="11 12">Belongs to the class-I aminoacyl-tRNA synthetase family. ValS type 1 subfamily.</text>
</comment>
<dbReference type="Gene3D" id="3.90.740.10">
    <property type="entry name" value="Valyl/Leucyl/Isoleucyl-tRNA synthetase, editing domain"/>
    <property type="match status" value="1"/>
</dbReference>
<evidence type="ECO:0000256" key="5">
    <source>
        <dbReference type="ARBA" id="ARBA00022741"/>
    </source>
</evidence>
<feature type="short sequence motif" description="'KMSKS' region" evidence="12">
    <location>
        <begin position="521"/>
        <end position="525"/>
    </location>
</feature>
<dbReference type="NCBIfam" id="NF004349">
    <property type="entry name" value="PRK05729.1"/>
    <property type="match status" value="1"/>
</dbReference>
<evidence type="ECO:0000256" key="11">
    <source>
        <dbReference type="ARBA" id="ARBA00060830"/>
    </source>
</evidence>
<evidence type="ECO:0000256" key="8">
    <source>
        <dbReference type="ARBA" id="ARBA00023054"/>
    </source>
</evidence>
<keyword evidence="5 12" id="KW-0547">Nucleotide-binding</keyword>
<protein>
    <recommendedName>
        <fullName evidence="12">Valine--tRNA ligase</fullName>
        <ecNumber evidence="12">6.1.1.9</ecNumber>
    </recommendedName>
    <alternativeName>
        <fullName evidence="12">Valyl-tRNA synthetase</fullName>
        <shortName evidence="12">ValRS</shortName>
    </alternativeName>
</protein>
<dbReference type="PROSITE" id="PS00178">
    <property type="entry name" value="AA_TRNA_LIGASE_I"/>
    <property type="match status" value="1"/>
</dbReference>
<dbReference type="GO" id="GO:0006438">
    <property type="term" value="P:valyl-tRNA aminoacylation"/>
    <property type="evidence" value="ECO:0007669"/>
    <property type="project" value="UniProtKB-UniRule"/>
</dbReference>
<dbReference type="InterPro" id="IPR033705">
    <property type="entry name" value="Anticodon_Ia_Val"/>
</dbReference>
<gene>
    <name evidence="12" type="primary">valS</name>
    <name evidence="16" type="ORF">HMPREF9709_00555</name>
</gene>
<dbReference type="PANTHER" id="PTHR11946">
    <property type="entry name" value="VALYL-TRNA SYNTHETASES"/>
    <property type="match status" value="1"/>
</dbReference>
<comment type="subcellular location">
    <subcellularLocation>
        <location evidence="1 12">Cytoplasm</location>
    </subcellularLocation>
</comment>
<comment type="catalytic activity">
    <reaction evidence="10 12">
        <text>tRNA(Val) + L-valine + ATP = L-valyl-tRNA(Val) + AMP + diphosphate</text>
        <dbReference type="Rhea" id="RHEA:10704"/>
        <dbReference type="Rhea" id="RHEA-COMP:9672"/>
        <dbReference type="Rhea" id="RHEA-COMP:9708"/>
        <dbReference type="ChEBI" id="CHEBI:30616"/>
        <dbReference type="ChEBI" id="CHEBI:33019"/>
        <dbReference type="ChEBI" id="CHEBI:57762"/>
        <dbReference type="ChEBI" id="CHEBI:78442"/>
        <dbReference type="ChEBI" id="CHEBI:78537"/>
        <dbReference type="ChEBI" id="CHEBI:456215"/>
        <dbReference type="EC" id="6.1.1.9"/>
    </reaction>
</comment>
<dbReference type="InterPro" id="IPR002303">
    <property type="entry name" value="Valyl-tRNA_ligase"/>
</dbReference>